<reference evidence="2" key="1">
    <citation type="submission" date="2020-01" db="EMBL/GenBank/DDBJ databases">
        <title>Draft genome sequence of the Termite Coptotermes fromosanus.</title>
        <authorList>
            <person name="Itakura S."/>
            <person name="Yosikawa Y."/>
            <person name="Umezawa K."/>
        </authorList>
    </citation>
    <scope>NUCLEOTIDE SEQUENCE [LARGE SCALE GENOMIC DNA]</scope>
</reference>
<comment type="caution">
    <text evidence="1">The sequence shown here is derived from an EMBL/GenBank/DDBJ whole genome shotgun (WGS) entry which is preliminary data.</text>
</comment>
<keyword evidence="2" id="KW-1185">Reference proteome</keyword>
<dbReference type="AlphaFoldDB" id="A0A6L2PBK2"/>
<evidence type="ECO:0000313" key="1">
    <source>
        <dbReference type="EMBL" id="GFG29811.1"/>
    </source>
</evidence>
<dbReference type="Gene3D" id="3.30.420.10">
    <property type="entry name" value="Ribonuclease H-like superfamily/Ribonuclease H"/>
    <property type="match status" value="1"/>
</dbReference>
<dbReference type="Proteomes" id="UP000502823">
    <property type="component" value="Unassembled WGS sequence"/>
</dbReference>
<evidence type="ECO:0008006" key="3">
    <source>
        <dbReference type="Google" id="ProtNLM"/>
    </source>
</evidence>
<dbReference type="GO" id="GO:0003676">
    <property type="term" value="F:nucleic acid binding"/>
    <property type="evidence" value="ECO:0007669"/>
    <property type="project" value="InterPro"/>
</dbReference>
<evidence type="ECO:0000313" key="2">
    <source>
        <dbReference type="Proteomes" id="UP000502823"/>
    </source>
</evidence>
<feature type="non-terminal residue" evidence="1">
    <location>
        <position position="58"/>
    </location>
</feature>
<name>A0A6L2PBK2_COPFO</name>
<proteinExistence type="predicted"/>
<dbReference type="OrthoDB" id="6437521at2759"/>
<dbReference type="InterPro" id="IPR036397">
    <property type="entry name" value="RNaseH_sf"/>
</dbReference>
<gene>
    <name evidence="1" type="ORF">Cfor_02784</name>
</gene>
<dbReference type="InParanoid" id="A0A6L2PBK2"/>
<feature type="non-terminal residue" evidence="1">
    <location>
        <position position="1"/>
    </location>
</feature>
<dbReference type="EMBL" id="BLKM01010328">
    <property type="protein sequence ID" value="GFG29811.1"/>
    <property type="molecule type" value="Genomic_DNA"/>
</dbReference>
<organism evidence="1 2">
    <name type="scientific">Coptotermes formosanus</name>
    <name type="common">Formosan subterranean termite</name>
    <dbReference type="NCBI Taxonomy" id="36987"/>
    <lineage>
        <taxon>Eukaryota</taxon>
        <taxon>Metazoa</taxon>
        <taxon>Ecdysozoa</taxon>
        <taxon>Arthropoda</taxon>
        <taxon>Hexapoda</taxon>
        <taxon>Insecta</taxon>
        <taxon>Pterygota</taxon>
        <taxon>Neoptera</taxon>
        <taxon>Polyneoptera</taxon>
        <taxon>Dictyoptera</taxon>
        <taxon>Blattodea</taxon>
        <taxon>Blattoidea</taxon>
        <taxon>Termitoidae</taxon>
        <taxon>Rhinotermitidae</taxon>
        <taxon>Coptotermes</taxon>
    </lineage>
</organism>
<sequence length="58" mass="6800">HHNSRFHAARHTAKQIQDLKLGMLHHTAYSPDLALSGFHLFWPLKDALRGRHFRSDEE</sequence>
<accession>A0A6L2PBK2</accession>
<protein>
    <recommendedName>
        <fullName evidence="3">Tc1-like transposase DDE domain-containing protein</fullName>
    </recommendedName>
</protein>